<gene>
    <name evidence="9" type="ORF">F4Y08_16205</name>
</gene>
<feature type="transmembrane region" description="Helical" evidence="7">
    <location>
        <begin position="110"/>
        <end position="130"/>
    </location>
</feature>
<dbReference type="Pfam" id="PF00528">
    <property type="entry name" value="BPD_transp_1"/>
    <property type="match status" value="1"/>
</dbReference>
<evidence type="ECO:0000256" key="4">
    <source>
        <dbReference type="ARBA" id="ARBA00022692"/>
    </source>
</evidence>
<feature type="transmembrane region" description="Helical" evidence="7">
    <location>
        <begin position="12"/>
        <end position="43"/>
    </location>
</feature>
<evidence type="ECO:0000256" key="5">
    <source>
        <dbReference type="ARBA" id="ARBA00022989"/>
    </source>
</evidence>
<evidence type="ECO:0000256" key="2">
    <source>
        <dbReference type="ARBA" id="ARBA00022448"/>
    </source>
</evidence>
<dbReference type="PANTHER" id="PTHR30193">
    <property type="entry name" value="ABC TRANSPORTER PERMEASE PROTEIN"/>
    <property type="match status" value="1"/>
</dbReference>
<dbReference type="Gene3D" id="1.10.3720.10">
    <property type="entry name" value="MetI-like"/>
    <property type="match status" value="1"/>
</dbReference>
<dbReference type="PROSITE" id="PS50928">
    <property type="entry name" value="ABC_TM1"/>
    <property type="match status" value="1"/>
</dbReference>
<feature type="transmembrane region" description="Helical" evidence="7">
    <location>
        <begin position="158"/>
        <end position="182"/>
    </location>
</feature>
<evidence type="ECO:0000256" key="1">
    <source>
        <dbReference type="ARBA" id="ARBA00004651"/>
    </source>
</evidence>
<comment type="similarity">
    <text evidence="7">Belongs to the binding-protein-dependent transport system permease family.</text>
</comment>
<feature type="transmembrane region" description="Helical" evidence="7">
    <location>
        <begin position="264"/>
        <end position="285"/>
    </location>
</feature>
<dbReference type="GO" id="GO:0055085">
    <property type="term" value="P:transmembrane transport"/>
    <property type="evidence" value="ECO:0007669"/>
    <property type="project" value="InterPro"/>
</dbReference>
<reference evidence="9" key="1">
    <citation type="submission" date="2019-09" db="EMBL/GenBank/DDBJ databases">
        <title>Characterisation of the sponge microbiome using genome-centric metagenomics.</title>
        <authorList>
            <person name="Engelberts J.P."/>
            <person name="Robbins S.J."/>
            <person name="De Goeij J.M."/>
            <person name="Aranda M."/>
            <person name="Bell S.C."/>
            <person name="Webster N.S."/>
        </authorList>
    </citation>
    <scope>NUCLEOTIDE SEQUENCE</scope>
    <source>
        <strain evidence="9">SB0662_bin_9</strain>
    </source>
</reference>
<evidence type="ECO:0000313" key="9">
    <source>
        <dbReference type="EMBL" id="MYD91846.1"/>
    </source>
</evidence>
<keyword evidence="3" id="KW-1003">Cell membrane</keyword>
<comment type="caution">
    <text evidence="9">The sequence shown here is derived from an EMBL/GenBank/DDBJ whole genome shotgun (WGS) entry which is preliminary data.</text>
</comment>
<feature type="transmembrane region" description="Helical" evidence="7">
    <location>
        <begin position="231"/>
        <end position="252"/>
    </location>
</feature>
<comment type="subcellular location">
    <subcellularLocation>
        <location evidence="1 7">Cell membrane</location>
        <topology evidence="1 7">Multi-pass membrane protein</topology>
    </subcellularLocation>
</comment>
<name>A0A6B1DXT0_9CHLR</name>
<feature type="transmembrane region" description="Helical" evidence="7">
    <location>
        <begin position="77"/>
        <end position="98"/>
    </location>
</feature>
<protein>
    <submittedName>
        <fullName evidence="9">Sugar ABC transporter permease</fullName>
    </submittedName>
</protein>
<feature type="domain" description="ABC transmembrane type-1" evidence="8">
    <location>
        <begin position="73"/>
        <end position="284"/>
    </location>
</feature>
<evidence type="ECO:0000256" key="6">
    <source>
        <dbReference type="ARBA" id="ARBA00023136"/>
    </source>
</evidence>
<dbReference type="InterPro" id="IPR000515">
    <property type="entry name" value="MetI-like"/>
</dbReference>
<dbReference type="GO" id="GO:0005886">
    <property type="term" value="C:plasma membrane"/>
    <property type="evidence" value="ECO:0007669"/>
    <property type="project" value="UniProtKB-SubCell"/>
</dbReference>
<dbReference type="InterPro" id="IPR051393">
    <property type="entry name" value="ABC_transporter_permease"/>
</dbReference>
<keyword evidence="6 7" id="KW-0472">Membrane</keyword>
<proteinExistence type="inferred from homology"/>
<organism evidence="9">
    <name type="scientific">Caldilineaceae bacterium SB0662_bin_9</name>
    <dbReference type="NCBI Taxonomy" id="2605258"/>
    <lineage>
        <taxon>Bacteria</taxon>
        <taxon>Bacillati</taxon>
        <taxon>Chloroflexota</taxon>
        <taxon>Caldilineae</taxon>
        <taxon>Caldilineales</taxon>
        <taxon>Caldilineaceae</taxon>
    </lineage>
</organism>
<feature type="transmembrane region" description="Helical" evidence="7">
    <location>
        <begin position="203"/>
        <end position="225"/>
    </location>
</feature>
<dbReference type="CDD" id="cd06261">
    <property type="entry name" value="TM_PBP2"/>
    <property type="match status" value="1"/>
</dbReference>
<dbReference type="EMBL" id="VXPY01000119">
    <property type="protein sequence ID" value="MYD91846.1"/>
    <property type="molecule type" value="Genomic_DNA"/>
</dbReference>
<evidence type="ECO:0000256" key="3">
    <source>
        <dbReference type="ARBA" id="ARBA00022475"/>
    </source>
</evidence>
<evidence type="ECO:0000256" key="7">
    <source>
        <dbReference type="RuleBase" id="RU363032"/>
    </source>
</evidence>
<dbReference type="SUPFAM" id="SSF161098">
    <property type="entry name" value="MetI-like"/>
    <property type="match status" value="1"/>
</dbReference>
<keyword evidence="4 7" id="KW-0812">Transmembrane</keyword>
<accession>A0A6B1DXT0</accession>
<evidence type="ECO:0000259" key="8">
    <source>
        <dbReference type="PROSITE" id="PS50928"/>
    </source>
</evidence>
<keyword evidence="2 7" id="KW-0813">Transport</keyword>
<sequence length="301" mass="34078">MLSGLTFRRREAILGWVMASPWLLGFLAFTLGPMIASLILSLYDWDLISPALLVGWGNYREFFVDDPLSLHSLRITLFYSLMAIPLHLVLGVILAMLLNANIRGQSVIRTVYYLPAVLAGVAVAMLWRWIFSPDFGLLNLFLSYFNIEGPNWLGNRTWVLPSFVIMSLWGVGGGMVIYLAGLQGIPTDLYEAVEIDGATAFRRIWHITLPMLSPVIFFQLIMGVISSMQIFTQAFIMTDGGPANASLFYMLYLYRQAFEYRNMGYASVLAWILFLCILALTLLLFRTASAWVYYEAETQRT</sequence>
<dbReference type="InterPro" id="IPR035906">
    <property type="entry name" value="MetI-like_sf"/>
</dbReference>
<dbReference type="AlphaFoldDB" id="A0A6B1DXT0"/>
<keyword evidence="5 7" id="KW-1133">Transmembrane helix</keyword>
<dbReference type="PANTHER" id="PTHR30193:SF1">
    <property type="entry name" value="ABC TRANSPORTER PERMEASE PROTEIN YESP-RELATED"/>
    <property type="match status" value="1"/>
</dbReference>